<name>L0NJM1_9HYPH</name>
<dbReference type="SUPFAM" id="SSF51735">
    <property type="entry name" value="NAD(P)-binding Rossmann-fold domains"/>
    <property type="match status" value="1"/>
</dbReference>
<dbReference type="InterPro" id="IPR036291">
    <property type="entry name" value="NAD(P)-bd_dom_sf"/>
</dbReference>
<reference evidence="1 2" key="1">
    <citation type="journal article" date="2013" name="Genome Biol. Evol.">
        <title>Life in an arsenic-containing gold mine: genome and physiology of the autotrophic arsenite-oxidizing bacterium rhizobium sp. NT-26.</title>
        <authorList>
            <person name="Andres J."/>
            <person name="Arsene-Ploetze F."/>
            <person name="Barbe V."/>
            <person name="Brochier-Armanet C."/>
            <person name="Cleiss-Arnold J."/>
            <person name="Coppee J.Y."/>
            <person name="Dillies M.A."/>
            <person name="Geist"/>
            <person name="L"/>
            <person name="Joublin A."/>
            <person name="Koechler S."/>
            <person name="Lassalle F."/>
            <person name="Marchal M."/>
            <person name="Medigue C."/>
            <person name="Muller D."/>
            <person name="Nesme X."/>
            <person name="Plewniak F."/>
            <person name="Proux C."/>
            <person name="Ramirez-Bahena M.H."/>
            <person name="Schenowitz C."/>
            <person name="Sismeiro O."/>
            <person name="Vallenet D."/>
            <person name="Santini J.M."/>
            <person name="Bertin P.N."/>
        </authorList>
    </citation>
    <scope>NUCLEOTIDE SEQUENCE [LARGE SCALE GENOMIC DNA]</scope>
    <source>
        <strain evidence="1 2">NT-26</strain>
    </source>
</reference>
<keyword evidence="2" id="KW-1185">Reference proteome</keyword>
<gene>
    <name evidence="1" type="ORF">NT26_3303</name>
</gene>
<dbReference type="STRING" id="1125847.NT26_3303"/>
<proteinExistence type="predicted"/>
<organism evidence="1 2">
    <name type="scientific">Pseudorhizobium banfieldiae</name>
    <dbReference type="NCBI Taxonomy" id="1125847"/>
    <lineage>
        <taxon>Bacteria</taxon>
        <taxon>Pseudomonadati</taxon>
        <taxon>Pseudomonadota</taxon>
        <taxon>Alphaproteobacteria</taxon>
        <taxon>Hyphomicrobiales</taxon>
        <taxon>Rhizobiaceae</taxon>
        <taxon>Rhizobium/Agrobacterium group</taxon>
        <taxon>Pseudorhizobium</taxon>
    </lineage>
</organism>
<protein>
    <submittedName>
        <fullName evidence="1">Uncharacterized protein</fullName>
    </submittedName>
</protein>
<dbReference type="EMBL" id="FO082820">
    <property type="protein sequence ID" value="CCF21026.1"/>
    <property type="molecule type" value="Genomic_DNA"/>
</dbReference>
<sequence>MHRGLNRCFISSRYALPDRPPQSTQAMAEKSIMPLQKPMCVPLKEADELVAAEAYDRPMKIFENFIFNPPVLKARNLIDEGAIGTPISIRMKSNPVRRPTAWQVPPLISTPPQLHRLTRSWTGTTLRSN</sequence>
<dbReference type="KEGG" id="rht:NT26_3303"/>
<dbReference type="Proteomes" id="UP000010792">
    <property type="component" value="Chromosome"/>
</dbReference>
<dbReference type="Gene3D" id="3.40.50.720">
    <property type="entry name" value="NAD(P)-binding Rossmann-like Domain"/>
    <property type="match status" value="1"/>
</dbReference>
<evidence type="ECO:0000313" key="1">
    <source>
        <dbReference type="EMBL" id="CCF21026.1"/>
    </source>
</evidence>
<accession>L0NJM1</accession>
<dbReference type="AlphaFoldDB" id="L0NJM1"/>
<evidence type="ECO:0000313" key="2">
    <source>
        <dbReference type="Proteomes" id="UP000010792"/>
    </source>
</evidence>